<dbReference type="AlphaFoldDB" id="A0A8H9EPC8"/>
<name>A0A8H9EPC8_STAPS</name>
<sequence length="119" mass="13313">MKSRRKLLLTLTVLFIGIVLSACGNDEKDIEGYWSNESSDAHTTAHISDGEITVNVLPTLSSEDVESYSGTFEKKQKGVFKFTVKESEETNNDEAGVGEFKIIDNKHLEIEGRIFEKVK</sequence>
<feature type="signal peptide" evidence="1">
    <location>
        <begin position="1"/>
        <end position="24"/>
    </location>
</feature>
<reference evidence="2 3" key="1">
    <citation type="submission" date="2018-11" db="EMBL/GenBank/DDBJ databases">
        <authorList>
            <consortium name="Veterinary Laboratory Investigation and Response Network"/>
        </authorList>
    </citation>
    <scope>NUCLEOTIDE SEQUENCE [LARGE SCALE GENOMIC DNA]</scope>
    <source>
        <strain evidence="2 3">SPSE-18-VL-LA-PA-Ryan-0021</strain>
    </source>
</reference>
<keyword evidence="3" id="KW-1185">Reference proteome</keyword>
<accession>A0A8H9EPC8</accession>
<organism evidence="2 3">
    <name type="scientific">Staphylococcus pseudintermedius</name>
    <dbReference type="NCBI Taxonomy" id="283734"/>
    <lineage>
        <taxon>Bacteria</taxon>
        <taxon>Bacillati</taxon>
        <taxon>Bacillota</taxon>
        <taxon>Bacilli</taxon>
        <taxon>Bacillales</taxon>
        <taxon>Staphylococcaceae</taxon>
        <taxon>Staphylococcus</taxon>
        <taxon>Staphylococcus intermedius group</taxon>
    </lineage>
</organism>
<gene>
    <name evidence="2" type="ORF">EGV54_04600</name>
</gene>
<keyword evidence="1" id="KW-0732">Signal</keyword>
<comment type="caution">
    <text evidence="2">The sequence shown here is derived from an EMBL/GenBank/DDBJ whole genome shotgun (WGS) entry which is preliminary data.</text>
</comment>
<feature type="chain" id="PRO_5039522489" description="Lipoprotein" evidence="1">
    <location>
        <begin position="25"/>
        <end position="119"/>
    </location>
</feature>
<evidence type="ECO:0008006" key="4">
    <source>
        <dbReference type="Google" id="ProtNLM"/>
    </source>
</evidence>
<evidence type="ECO:0000313" key="2">
    <source>
        <dbReference type="EMBL" id="EGQ4384371.1"/>
    </source>
</evidence>
<protein>
    <recommendedName>
        <fullName evidence="4">Lipoprotein</fullName>
    </recommendedName>
</protein>
<dbReference type="EMBL" id="AAXKXX010000004">
    <property type="protein sequence ID" value="EGQ4384371.1"/>
    <property type="molecule type" value="Genomic_DNA"/>
</dbReference>
<dbReference type="Proteomes" id="UP000600220">
    <property type="component" value="Unassembled WGS sequence"/>
</dbReference>
<evidence type="ECO:0000256" key="1">
    <source>
        <dbReference type="SAM" id="SignalP"/>
    </source>
</evidence>
<dbReference type="PROSITE" id="PS51257">
    <property type="entry name" value="PROKAR_LIPOPROTEIN"/>
    <property type="match status" value="1"/>
</dbReference>
<evidence type="ECO:0000313" key="3">
    <source>
        <dbReference type="Proteomes" id="UP000600220"/>
    </source>
</evidence>
<dbReference type="RefSeq" id="WP_065354376.1">
    <property type="nucleotide sequence ID" value="NZ_CP016072.1"/>
</dbReference>
<proteinExistence type="predicted"/>